<name>A0A6L9SHK4_9ACTN</name>
<gene>
    <name evidence="1" type="ORF">G1H10_31065</name>
</gene>
<dbReference type="EMBL" id="JAAGOA010000037">
    <property type="protein sequence ID" value="NEE04613.1"/>
    <property type="molecule type" value="Genomic_DNA"/>
</dbReference>
<protein>
    <submittedName>
        <fullName evidence="1">Uncharacterized protein</fullName>
    </submittedName>
</protein>
<organism evidence="1 2">
    <name type="scientific">Phytoactinopolyspora halotolerans</name>
    <dbReference type="NCBI Taxonomy" id="1981512"/>
    <lineage>
        <taxon>Bacteria</taxon>
        <taxon>Bacillati</taxon>
        <taxon>Actinomycetota</taxon>
        <taxon>Actinomycetes</taxon>
        <taxon>Jiangellales</taxon>
        <taxon>Jiangellaceae</taxon>
        <taxon>Phytoactinopolyspora</taxon>
    </lineage>
</organism>
<reference evidence="1 2" key="1">
    <citation type="submission" date="2020-02" db="EMBL/GenBank/DDBJ databases">
        <authorList>
            <person name="Li X.-J."/>
            <person name="Han X.-M."/>
        </authorList>
    </citation>
    <scope>NUCLEOTIDE SEQUENCE [LARGE SCALE GENOMIC DNA]</scope>
    <source>
        <strain evidence="1 2">CCTCC AB 2017055</strain>
    </source>
</reference>
<sequence>MQDIADLAHVSRQAVSMWRKRPRVKGRDVPFPRAVEVMDGVEHFDRDDVVAWLEETGRGNNAEVRYDAPAVAMPEGMKLEDLVVLLCVYAVAGEQLDGASRDQLLAWAQDVDPQDEFVLHEVRTLHPGPDALRYVDDLVEASYGPADALARLDNGRLKRQAAERGLTDDVIKILQVSAQACRTYLGTDETVLMHGGDRVLTLALAGDFGAVVLQGDNVRDRALRRRAAIADVGITSTVTGPSIVAASIVRLAADDALDRVDGIVLGLGPQDVAIILGSAAALCDRLRDESERMRSQTLRGENLAMAVRLPRGLWRAAHRQSLGLWVLHGGNFTQRPRIADLAAVPDGTLDLDDLASDIVGALERTDHRAFRYCRRGDLSSILAGAPVVPRGARALRIGQSDGASHVERIHAATLTTSTPLAGHDILVEQAPGAVLLRHRSLGELRDSGHIVMRRGSRVDTGHADPEGTVTVASADGNWDSVRLDPFDAERHYPRATRTEPGDVVFIEKPRPRARVDTEGGAMVASPSRILRLREAAEIGPYALAAIINEMTSEGSEWETWSVPVLSRPQAQRLDDALRDSQLYRDELRRRVDATRDLTRALIEGVAAGAVTLDAAPTTTGITTNQRKAG</sequence>
<dbReference type="Proteomes" id="UP000475214">
    <property type="component" value="Unassembled WGS sequence"/>
</dbReference>
<evidence type="ECO:0000313" key="2">
    <source>
        <dbReference type="Proteomes" id="UP000475214"/>
    </source>
</evidence>
<evidence type="ECO:0000313" key="1">
    <source>
        <dbReference type="EMBL" id="NEE04613.1"/>
    </source>
</evidence>
<proteinExistence type="predicted"/>
<keyword evidence="2" id="KW-1185">Reference proteome</keyword>
<dbReference type="AlphaFoldDB" id="A0A6L9SHK4"/>
<accession>A0A6L9SHK4</accession>
<comment type="caution">
    <text evidence="1">The sequence shown here is derived from an EMBL/GenBank/DDBJ whole genome shotgun (WGS) entry which is preliminary data.</text>
</comment>